<dbReference type="RefSeq" id="WP_380965543.1">
    <property type="nucleotide sequence ID" value="NZ_JBHTCO010000010.1"/>
</dbReference>
<feature type="region of interest" description="Disordered" evidence="5">
    <location>
        <begin position="28"/>
        <end position="49"/>
    </location>
</feature>
<evidence type="ECO:0000256" key="2">
    <source>
        <dbReference type="ARBA" id="ARBA00005695"/>
    </source>
</evidence>
<evidence type="ECO:0000256" key="1">
    <source>
        <dbReference type="ARBA" id="ARBA00004193"/>
    </source>
</evidence>
<dbReference type="InterPro" id="IPR023765">
    <property type="entry name" value="SBP_5_CS"/>
</dbReference>
<feature type="signal peptide" evidence="6">
    <location>
        <begin position="1"/>
        <end position="22"/>
    </location>
</feature>
<evidence type="ECO:0000313" key="8">
    <source>
        <dbReference type="EMBL" id="MFC7393093.1"/>
    </source>
</evidence>
<proteinExistence type="inferred from homology"/>
<dbReference type="SUPFAM" id="SSF53850">
    <property type="entry name" value="Periplasmic binding protein-like II"/>
    <property type="match status" value="1"/>
</dbReference>
<evidence type="ECO:0000256" key="4">
    <source>
        <dbReference type="ARBA" id="ARBA00022729"/>
    </source>
</evidence>
<comment type="caution">
    <text evidence="8">The sequence shown here is derived from an EMBL/GenBank/DDBJ whole genome shotgun (WGS) entry which is preliminary data.</text>
</comment>
<reference evidence="9" key="1">
    <citation type="journal article" date="2019" name="Int. J. Syst. Evol. Microbiol.">
        <title>The Global Catalogue of Microorganisms (GCM) 10K type strain sequencing project: providing services to taxonomists for standard genome sequencing and annotation.</title>
        <authorList>
            <consortium name="The Broad Institute Genomics Platform"/>
            <consortium name="The Broad Institute Genome Sequencing Center for Infectious Disease"/>
            <person name="Wu L."/>
            <person name="Ma J."/>
        </authorList>
    </citation>
    <scope>NUCLEOTIDE SEQUENCE [LARGE SCALE GENOMIC DNA]</scope>
    <source>
        <strain evidence="9">CGMCC 1.16305</strain>
    </source>
</reference>
<dbReference type="PROSITE" id="PS01040">
    <property type="entry name" value="SBP_BACTERIAL_5"/>
    <property type="match status" value="1"/>
</dbReference>
<dbReference type="InterPro" id="IPR000914">
    <property type="entry name" value="SBP_5_dom"/>
</dbReference>
<dbReference type="CDD" id="cd08504">
    <property type="entry name" value="PBP2_OppA"/>
    <property type="match status" value="1"/>
</dbReference>
<evidence type="ECO:0000313" key="9">
    <source>
        <dbReference type="Proteomes" id="UP001596505"/>
    </source>
</evidence>
<dbReference type="PANTHER" id="PTHR30290:SF10">
    <property type="entry name" value="PERIPLASMIC OLIGOPEPTIDE-BINDING PROTEIN-RELATED"/>
    <property type="match status" value="1"/>
</dbReference>
<dbReference type="Gene3D" id="3.40.190.10">
    <property type="entry name" value="Periplasmic binding protein-like II"/>
    <property type="match status" value="1"/>
</dbReference>
<dbReference type="Proteomes" id="UP001596505">
    <property type="component" value="Unassembled WGS sequence"/>
</dbReference>
<comment type="subcellular location">
    <subcellularLocation>
        <location evidence="1">Cell membrane</location>
        <topology evidence="1">Lipid-anchor</topology>
    </subcellularLocation>
</comment>
<dbReference type="InterPro" id="IPR030678">
    <property type="entry name" value="Peptide/Ni-bd"/>
</dbReference>
<dbReference type="Gene3D" id="3.10.105.10">
    <property type="entry name" value="Dipeptide-binding Protein, Domain 3"/>
    <property type="match status" value="1"/>
</dbReference>
<dbReference type="PANTHER" id="PTHR30290">
    <property type="entry name" value="PERIPLASMIC BINDING COMPONENT OF ABC TRANSPORTER"/>
    <property type="match status" value="1"/>
</dbReference>
<feature type="domain" description="Solute-binding protein family 5" evidence="7">
    <location>
        <begin position="85"/>
        <end position="476"/>
    </location>
</feature>
<sequence length="559" mass="63518">MKAKIKWPLLLVLILVIGTILAACSSSSKDTSGKASHSPEKEQVLNLTEPQDIPSLNWTQVTDATSVDTIATVKSGLMRLNQHLEPVPDMAASMPKVSKDKKTYTFTLRKDAKWSDGSPVTADDFVYAWQKMNDPKTAAQYGYIFPDANIKNAAKIQDQKDPVFGKVDQLGVKALDEHTLQVTLDKPTPYFLRMMAFFAFLPEKKGYMEKEGSKYGQEVNNLVYNGPYKLVSWKHGDGWTFEKNNRYWNAKNIHVDKVNVKVIKDTSTAVNLYNTGKLDSAEINSDFVNQFKNSDQLHKSLGSTVFFLRLNEKEAPAFKNVNLRKAIDMSIDRNKLAKVLLNNGAIPANYLVPKDFVKGPDGKDFRSAAPNGYLNTDKQEAKKLWKQAQKELGIKTLKLSLMTKDNDLNEKYDEYVANQIEKNLPGINITLNKQPLGSFMKLEKTDGYQMSSNFWAPDYQDPSTFLDLWVSNSPMTNREHFSDPKYDQLIKEIHNLGAEPEKRWKKMQEAEKLLLEKDAAIIPLYQEGRAYLTKPYVKNLSYPAFGYNVDWTHAEVLKH</sequence>
<evidence type="ECO:0000256" key="5">
    <source>
        <dbReference type="SAM" id="MobiDB-lite"/>
    </source>
</evidence>
<organism evidence="8 9">
    <name type="scientific">Scopulibacillus cellulosilyticus</name>
    <dbReference type="NCBI Taxonomy" id="2665665"/>
    <lineage>
        <taxon>Bacteria</taxon>
        <taxon>Bacillati</taxon>
        <taxon>Bacillota</taxon>
        <taxon>Bacilli</taxon>
        <taxon>Bacillales</taxon>
        <taxon>Sporolactobacillaceae</taxon>
        <taxon>Scopulibacillus</taxon>
    </lineage>
</organism>
<dbReference type="PIRSF" id="PIRSF002741">
    <property type="entry name" value="MppA"/>
    <property type="match status" value="1"/>
</dbReference>
<comment type="similarity">
    <text evidence="2">Belongs to the bacterial solute-binding protein 5 family.</text>
</comment>
<dbReference type="Pfam" id="PF00496">
    <property type="entry name" value="SBP_bac_5"/>
    <property type="match status" value="1"/>
</dbReference>
<dbReference type="PROSITE" id="PS51257">
    <property type="entry name" value="PROKAR_LIPOPROTEIN"/>
    <property type="match status" value="1"/>
</dbReference>
<name>A0ABW2PUN3_9BACL</name>
<keyword evidence="9" id="KW-1185">Reference proteome</keyword>
<evidence type="ECO:0000259" key="7">
    <source>
        <dbReference type="Pfam" id="PF00496"/>
    </source>
</evidence>
<keyword evidence="3" id="KW-0813">Transport</keyword>
<keyword evidence="4 6" id="KW-0732">Signal</keyword>
<gene>
    <name evidence="8" type="ORF">ACFQRG_08965</name>
</gene>
<dbReference type="InterPro" id="IPR039424">
    <property type="entry name" value="SBP_5"/>
</dbReference>
<dbReference type="EMBL" id="JBHTCO010000010">
    <property type="protein sequence ID" value="MFC7393093.1"/>
    <property type="molecule type" value="Genomic_DNA"/>
</dbReference>
<evidence type="ECO:0000256" key="3">
    <source>
        <dbReference type="ARBA" id="ARBA00022448"/>
    </source>
</evidence>
<feature type="chain" id="PRO_5047068953" evidence="6">
    <location>
        <begin position="23"/>
        <end position="559"/>
    </location>
</feature>
<protein>
    <submittedName>
        <fullName evidence="8">Peptide ABC transporter substrate-binding protein</fullName>
    </submittedName>
</protein>
<dbReference type="Gene3D" id="3.90.76.10">
    <property type="entry name" value="Dipeptide-binding Protein, Domain 1"/>
    <property type="match status" value="1"/>
</dbReference>
<accession>A0ABW2PUN3</accession>
<evidence type="ECO:0000256" key="6">
    <source>
        <dbReference type="SAM" id="SignalP"/>
    </source>
</evidence>